<dbReference type="SMART" id="SM00847">
    <property type="entry name" value="HA2"/>
    <property type="match status" value="1"/>
</dbReference>
<dbReference type="Pfam" id="PF00271">
    <property type="entry name" value="Helicase_C"/>
    <property type="match status" value="1"/>
</dbReference>
<dbReference type="InterPro" id="IPR011709">
    <property type="entry name" value="DEAD-box_helicase_OB_fold"/>
</dbReference>
<evidence type="ECO:0000256" key="9">
    <source>
        <dbReference type="SAM" id="MobiDB-lite"/>
    </source>
</evidence>
<evidence type="ECO:0000256" key="6">
    <source>
        <dbReference type="ARBA" id="ARBA00022840"/>
    </source>
</evidence>
<dbReference type="GO" id="GO:0016787">
    <property type="term" value="F:hydrolase activity"/>
    <property type="evidence" value="ECO:0007669"/>
    <property type="project" value="UniProtKB-KW"/>
</dbReference>
<dbReference type="SMART" id="SM00490">
    <property type="entry name" value="HELICc"/>
    <property type="match status" value="1"/>
</dbReference>
<dbReference type="SUPFAM" id="SSF52540">
    <property type="entry name" value="P-loop containing nucleoside triphosphate hydrolases"/>
    <property type="match status" value="1"/>
</dbReference>
<dbReference type="InterPro" id="IPR027417">
    <property type="entry name" value="P-loop_NTPase"/>
</dbReference>
<keyword evidence="3" id="KW-0547">Nucleotide-binding</keyword>
<keyword evidence="7" id="KW-0508">mRNA splicing</keyword>
<organism evidence="12 13">
    <name type="scientific">Blattamonas nauphoetae</name>
    <dbReference type="NCBI Taxonomy" id="2049346"/>
    <lineage>
        <taxon>Eukaryota</taxon>
        <taxon>Metamonada</taxon>
        <taxon>Preaxostyla</taxon>
        <taxon>Oxymonadida</taxon>
        <taxon>Blattamonas</taxon>
    </lineage>
</organism>
<dbReference type="Pfam" id="PF00270">
    <property type="entry name" value="DEAD"/>
    <property type="match status" value="1"/>
</dbReference>
<dbReference type="PROSITE" id="PS00690">
    <property type="entry name" value="DEAH_ATP_HELICASE"/>
    <property type="match status" value="1"/>
</dbReference>
<dbReference type="PROSITE" id="PS51192">
    <property type="entry name" value="HELICASE_ATP_BIND_1"/>
    <property type="match status" value="1"/>
</dbReference>
<dbReference type="InterPro" id="IPR002464">
    <property type="entry name" value="DNA/RNA_helicase_DEAH_CS"/>
</dbReference>
<feature type="domain" description="Helicase C-terminal" evidence="11">
    <location>
        <begin position="240"/>
        <end position="425"/>
    </location>
</feature>
<keyword evidence="5 12" id="KW-0347">Helicase</keyword>
<reference evidence="12 13" key="1">
    <citation type="journal article" date="2022" name="bioRxiv">
        <title>Genomics of Preaxostyla Flagellates Illuminates Evolutionary Transitions and the Path Towards Mitochondrial Loss.</title>
        <authorList>
            <person name="Novak L.V.F."/>
            <person name="Treitli S.C."/>
            <person name="Pyrih J."/>
            <person name="Halakuc P."/>
            <person name="Pipaliya S.V."/>
            <person name="Vacek V."/>
            <person name="Brzon O."/>
            <person name="Soukal P."/>
            <person name="Eme L."/>
            <person name="Dacks J.B."/>
            <person name="Karnkowska A."/>
            <person name="Elias M."/>
            <person name="Hampl V."/>
        </authorList>
    </citation>
    <scope>NUCLEOTIDE SEQUENCE [LARGE SCALE GENOMIC DNA]</scope>
    <source>
        <strain evidence="12">NAU3</strain>
        <tissue evidence="12">Gut</tissue>
    </source>
</reference>
<dbReference type="PROSITE" id="PS51194">
    <property type="entry name" value="HELICASE_CTER"/>
    <property type="match status" value="1"/>
</dbReference>
<evidence type="ECO:0000256" key="7">
    <source>
        <dbReference type="ARBA" id="ARBA00023187"/>
    </source>
</evidence>
<name>A0ABQ9YAC8_9EUKA</name>
<dbReference type="GO" id="GO:0003724">
    <property type="term" value="F:RNA helicase activity"/>
    <property type="evidence" value="ECO:0007669"/>
    <property type="project" value="UniProtKB-EC"/>
</dbReference>
<feature type="region of interest" description="Disordered" evidence="9">
    <location>
        <begin position="1"/>
        <end position="25"/>
    </location>
</feature>
<dbReference type="InterPro" id="IPR011545">
    <property type="entry name" value="DEAD/DEAH_box_helicase_dom"/>
</dbReference>
<dbReference type="PANTHER" id="PTHR18934">
    <property type="entry name" value="ATP-DEPENDENT RNA HELICASE"/>
    <property type="match status" value="1"/>
</dbReference>
<dbReference type="Gene3D" id="3.40.50.300">
    <property type="entry name" value="P-loop containing nucleotide triphosphate hydrolases"/>
    <property type="match status" value="2"/>
</dbReference>
<accession>A0ABQ9YAC8</accession>
<dbReference type="PANTHER" id="PTHR18934:SF109">
    <property type="entry name" value="ATP-DEPENDENT RNA HELICASE DHX15 HOMOLOG"/>
    <property type="match status" value="1"/>
</dbReference>
<evidence type="ECO:0000259" key="10">
    <source>
        <dbReference type="PROSITE" id="PS51192"/>
    </source>
</evidence>
<feature type="domain" description="Helicase ATP-binding" evidence="10">
    <location>
        <begin position="51"/>
        <end position="215"/>
    </location>
</feature>
<dbReference type="Pfam" id="PF07717">
    <property type="entry name" value="OB_NTP_bind"/>
    <property type="match status" value="1"/>
</dbReference>
<feature type="region of interest" description="Disordered" evidence="9">
    <location>
        <begin position="698"/>
        <end position="723"/>
    </location>
</feature>
<dbReference type="SMART" id="SM00487">
    <property type="entry name" value="DEXDc"/>
    <property type="match status" value="1"/>
</dbReference>
<dbReference type="Proteomes" id="UP001281761">
    <property type="component" value="Unassembled WGS sequence"/>
</dbReference>
<evidence type="ECO:0000313" key="13">
    <source>
        <dbReference type="Proteomes" id="UP001281761"/>
    </source>
</evidence>
<comment type="caution">
    <text evidence="12">The sequence shown here is derived from an EMBL/GenBank/DDBJ whole genome shotgun (WGS) entry which is preliminary data.</text>
</comment>
<dbReference type="InterPro" id="IPR048333">
    <property type="entry name" value="HA2_WH"/>
</dbReference>
<evidence type="ECO:0000256" key="4">
    <source>
        <dbReference type="ARBA" id="ARBA00022801"/>
    </source>
</evidence>
<feature type="compositionally biased region" description="Acidic residues" evidence="9">
    <location>
        <begin position="705"/>
        <end position="715"/>
    </location>
</feature>
<evidence type="ECO:0000256" key="3">
    <source>
        <dbReference type="ARBA" id="ARBA00022741"/>
    </source>
</evidence>
<dbReference type="Pfam" id="PF21010">
    <property type="entry name" value="HA2_C"/>
    <property type="match status" value="1"/>
</dbReference>
<keyword evidence="6" id="KW-0067">ATP-binding</keyword>
<gene>
    <name evidence="12" type="ORF">BLNAU_4502</name>
</gene>
<evidence type="ECO:0000313" key="12">
    <source>
        <dbReference type="EMBL" id="KAK2960604.1"/>
    </source>
</evidence>
<evidence type="ECO:0000256" key="1">
    <source>
        <dbReference type="ARBA" id="ARBA00012552"/>
    </source>
</evidence>
<dbReference type="InterPro" id="IPR001650">
    <property type="entry name" value="Helicase_C-like"/>
</dbReference>
<keyword evidence="13" id="KW-1185">Reference proteome</keyword>
<dbReference type="EC" id="3.6.4.13" evidence="1"/>
<comment type="catalytic activity">
    <reaction evidence="8">
        <text>ATP + H2O = ADP + phosphate + H(+)</text>
        <dbReference type="Rhea" id="RHEA:13065"/>
        <dbReference type="ChEBI" id="CHEBI:15377"/>
        <dbReference type="ChEBI" id="CHEBI:15378"/>
        <dbReference type="ChEBI" id="CHEBI:30616"/>
        <dbReference type="ChEBI" id="CHEBI:43474"/>
        <dbReference type="ChEBI" id="CHEBI:456216"/>
        <dbReference type="EC" id="3.6.4.13"/>
    </reaction>
</comment>
<evidence type="ECO:0000256" key="5">
    <source>
        <dbReference type="ARBA" id="ARBA00022806"/>
    </source>
</evidence>
<dbReference type="InterPro" id="IPR014001">
    <property type="entry name" value="Helicase_ATP-bd"/>
</dbReference>
<proteinExistence type="predicted"/>
<protein>
    <recommendedName>
        <fullName evidence="1">RNA helicase</fullName>
        <ecNumber evidence="1">3.6.4.13</ecNumber>
    </recommendedName>
</protein>
<sequence length="723" mass="82116">MSGKPRAYIPPHMKSNGGWKQSTSRHHSRKFYSLQEFREKLPIAQFRNDILKSIHSNQIVILQGETGCGKSTQIPQYLVEAGYTANGMRIGCTQPRRVAAVSIARRVAEEMDVTLGYEVGYQIRFDDKTSAGTFLTYLTDGRLVTEAVHDPKMSRYSVVILDEAHERTVSTDILFSLMKRALTRRKDLKLIVMSATLDTHKFQKYFNDAPLFQVPGKMYPVQILYTPQSVCNCLSACIDTVVQIHTLEKVGDILLFLSGEEEITKVCAAIEKKLQKYSEDIDEEEISEAIVLPLYSLLPPSQQEEIFKPAPKPRYPGGKPGRKIIVATNIAETSLTINGIVYVVDSGLSKQIGYHPRIRTESLTQTNISKASANQRAGRAGRTQPGKCYRMYTEETYEKKFPATTTPEILRSNLRSLVLQLTMLGVEDLIHFDFIDHPAPETITRALEELNYIGAIDNDGKITDLGSQMVNFPMDPYLSKFVIEAVKYNCSREAVSIAALLSVPSIFLKPLGHEKQLQAALAHSQFHHPFGDHLTLLNVYHAWLSKYKTEPDWSHRNFLNERNLRTADNIRIQLSRLMSRLKLPLTSTDFESPHYYSNIRKALTAGFFMQVAVHQRKNEYITMKDNLVVSQGISTIEKDCPEWILFDRVLRLDGRIVTTTLTQISPSWLFDVAPSYFDLRTFPDGRVRDALETVLKRKELGREDGESDEESESGESMERERDE</sequence>
<evidence type="ECO:0000256" key="2">
    <source>
        <dbReference type="ARBA" id="ARBA00022664"/>
    </source>
</evidence>
<keyword evidence="2" id="KW-0507">mRNA processing</keyword>
<evidence type="ECO:0000256" key="8">
    <source>
        <dbReference type="ARBA" id="ARBA00047984"/>
    </source>
</evidence>
<dbReference type="CDD" id="cd18791">
    <property type="entry name" value="SF2_C_RHA"/>
    <property type="match status" value="1"/>
</dbReference>
<dbReference type="EMBL" id="JARBJD010000022">
    <property type="protein sequence ID" value="KAK2960604.1"/>
    <property type="molecule type" value="Genomic_DNA"/>
</dbReference>
<keyword evidence="4 12" id="KW-0378">Hydrolase</keyword>
<dbReference type="Gene3D" id="1.20.120.1080">
    <property type="match status" value="1"/>
</dbReference>
<dbReference type="InterPro" id="IPR007502">
    <property type="entry name" value="Helicase-assoc_dom"/>
</dbReference>
<evidence type="ECO:0000259" key="11">
    <source>
        <dbReference type="PROSITE" id="PS51194"/>
    </source>
</evidence>
<dbReference type="Pfam" id="PF04408">
    <property type="entry name" value="WHD_HA2"/>
    <property type="match status" value="1"/>
</dbReference>